<feature type="region of interest" description="Disordered" evidence="1">
    <location>
        <begin position="57"/>
        <end position="88"/>
    </location>
</feature>
<proteinExistence type="predicted"/>
<feature type="compositionally biased region" description="Basic and acidic residues" evidence="1">
    <location>
        <begin position="62"/>
        <end position="77"/>
    </location>
</feature>
<gene>
    <name evidence="2" type="ORF">IPOD504_LOCUS12169</name>
</gene>
<feature type="compositionally biased region" description="Polar residues" evidence="1">
    <location>
        <begin position="78"/>
        <end position="88"/>
    </location>
</feature>
<keyword evidence="3" id="KW-1185">Reference proteome</keyword>
<evidence type="ECO:0000256" key="1">
    <source>
        <dbReference type="SAM" id="MobiDB-lite"/>
    </source>
</evidence>
<organism evidence="2 3">
    <name type="scientific">Iphiclides podalirius</name>
    <name type="common">scarce swallowtail</name>
    <dbReference type="NCBI Taxonomy" id="110791"/>
    <lineage>
        <taxon>Eukaryota</taxon>
        <taxon>Metazoa</taxon>
        <taxon>Ecdysozoa</taxon>
        <taxon>Arthropoda</taxon>
        <taxon>Hexapoda</taxon>
        <taxon>Insecta</taxon>
        <taxon>Pterygota</taxon>
        <taxon>Neoptera</taxon>
        <taxon>Endopterygota</taxon>
        <taxon>Lepidoptera</taxon>
        <taxon>Glossata</taxon>
        <taxon>Ditrysia</taxon>
        <taxon>Papilionoidea</taxon>
        <taxon>Papilionidae</taxon>
        <taxon>Papilioninae</taxon>
        <taxon>Iphiclides</taxon>
    </lineage>
</organism>
<sequence>MICPEGAQYQNDALKKDEDSICKKNKVPADGLGALELNSLRNPRNWKKSISSFFRGQLRSTKSNDGDRPSGSKETFQDKQMSPDQKWQSLGKVFRRQSFAEHWNKNSSHQGESSTQNKRLAVRKEYCVLLVVRVPSGDDSRECLEI</sequence>
<protein>
    <submittedName>
        <fullName evidence="2">Uncharacterized protein</fullName>
    </submittedName>
</protein>
<evidence type="ECO:0000313" key="3">
    <source>
        <dbReference type="Proteomes" id="UP000837857"/>
    </source>
</evidence>
<dbReference type="Proteomes" id="UP000837857">
    <property type="component" value="Chromosome 3"/>
</dbReference>
<accession>A0ABN8ITF0</accession>
<feature type="non-terminal residue" evidence="2">
    <location>
        <position position="146"/>
    </location>
</feature>
<name>A0ABN8ITF0_9NEOP</name>
<dbReference type="EMBL" id="OW152815">
    <property type="protein sequence ID" value="CAH2062771.1"/>
    <property type="molecule type" value="Genomic_DNA"/>
</dbReference>
<evidence type="ECO:0000313" key="2">
    <source>
        <dbReference type="EMBL" id="CAH2062771.1"/>
    </source>
</evidence>
<reference evidence="2" key="1">
    <citation type="submission" date="2022-03" db="EMBL/GenBank/DDBJ databases">
        <authorList>
            <person name="Martin H S."/>
        </authorList>
    </citation>
    <scope>NUCLEOTIDE SEQUENCE</scope>
</reference>